<protein>
    <submittedName>
        <fullName evidence="2">DUF4476 domain-containing protein</fullName>
    </submittedName>
</protein>
<evidence type="ECO:0000313" key="2">
    <source>
        <dbReference type="EMBL" id="RGR96559.1"/>
    </source>
</evidence>
<keyword evidence="3" id="KW-1185">Reference proteome</keyword>
<feature type="domain" description="DUF4476" evidence="1">
    <location>
        <begin position="232"/>
        <end position="313"/>
    </location>
</feature>
<organism evidence="2 3">
    <name type="scientific">Phocaeicola coprocola</name>
    <dbReference type="NCBI Taxonomy" id="310298"/>
    <lineage>
        <taxon>Bacteria</taxon>
        <taxon>Pseudomonadati</taxon>
        <taxon>Bacteroidota</taxon>
        <taxon>Bacteroidia</taxon>
        <taxon>Bacteroidales</taxon>
        <taxon>Bacteroidaceae</taxon>
        <taxon>Phocaeicola</taxon>
    </lineage>
</organism>
<proteinExistence type="predicted"/>
<dbReference type="Proteomes" id="UP000285864">
    <property type="component" value="Unassembled WGS sequence"/>
</dbReference>
<dbReference type="InterPro" id="IPR028011">
    <property type="entry name" value="DUF4476"/>
</dbReference>
<sequence>MDMKNFMKVVIMAIVLLTTTSCGVLDASLQRSRLAESLHTGMTKREVVDLLGNPEFKRSYNGIEQWEFHKIHFSGAVTTILLDFQHDKVISFNSYAGATPSPAYPPIAICPPAPVEERPSLAYPTDDQAWFQELYQKVKDKPFKDERLKILREAARQSDFTCDEIVQLMKIFNFDDERLEALVILEPTIIDRENIDRIVDSMTFISGEEKAKNILNKKHHSGRLYSDGEINVLYEKVKDAFSFDQLKILQTGMNGRNITCKQCVKLLSICDFDNERIKFLQVMAPHIYDCHNRQLIIDTMSFASGKDEARQLIERYCK</sequence>
<dbReference type="Pfam" id="PF14771">
    <property type="entry name" value="DUF4476"/>
    <property type="match status" value="2"/>
</dbReference>
<gene>
    <name evidence="2" type="ORF">DWY20_07700</name>
</gene>
<feature type="domain" description="DUF4476" evidence="1">
    <location>
        <begin position="131"/>
        <end position="215"/>
    </location>
</feature>
<accession>A0A412GPI2</accession>
<comment type="caution">
    <text evidence="2">The sequence shown here is derived from an EMBL/GenBank/DDBJ whole genome shotgun (WGS) entry which is preliminary data.</text>
</comment>
<dbReference type="PROSITE" id="PS51257">
    <property type="entry name" value="PROKAR_LIPOPROTEIN"/>
    <property type="match status" value="1"/>
</dbReference>
<dbReference type="AlphaFoldDB" id="A0A412GPI2"/>
<evidence type="ECO:0000313" key="3">
    <source>
        <dbReference type="Proteomes" id="UP000285864"/>
    </source>
</evidence>
<reference evidence="2 3" key="1">
    <citation type="submission" date="2018-08" db="EMBL/GenBank/DDBJ databases">
        <title>A genome reference for cultivated species of the human gut microbiota.</title>
        <authorList>
            <person name="Zou Y."/>
            <person name="Xue W."/>
            <person name="Luo G."/>
        </authorList>
    </citation>
    <scope>NUCLEOTIDE SEQUENCE [LARGE SCALE GENOMIC DNA]</scope>
    <source>
        <strain evidence="2 3">AF24-2</strain>
    </source>
</reference>
<evidence type="ECO:0000259" key="1">
    <source>
        <dbReference type="Pfam" id="PF14771"/>
    </source>
</evidence>
<dbReference type="EMBL" id="QRUU01000027">
    <property type="protein sequence ID" value="RGR96559.1"/>
    <property type="molecule type" value="Genomic_DNA"/>
</dbReference>
<name>A0A412GPI2_9BACT</name>